<dbReference type="Proteomes" id="UP001596422">
    <property type="component" value="Unassembled WGS sequence"/>
</dbReference>
<comment type="caution">
    <text evidence="4">The sequence shown here is derived from an EMBL/GenBank/DDBJ whole genome shotgun (WGS) entry which is preliminary data.</text>
</comment>
<evidence type="ECO:0000313" key="4">
    <source>
        <dbReference type="EMBL" id="MFC6672150.1"/>
    </source>
</evidence>
<sequence length="147" mass="16812">MFGNLGVFDRDLFGQMERMRREMEQLFGDWRGASGIRSVAAGSFPAINIGGSPEQVDVYVFAPGIDPKQLDVSLQQNLLTLTGERPLSYPESVQFYRRERFDGKFRRVLSLPEDVDPDKVTAHYRDGVLHIQVKRAETVKPRRIEVQ</sequence>
<dbReference type="SUPFAM" id="SSF49764">
    <property type="entry name" value="HSP20-like chaperones"/>
    <property type="match status" value="1"/>
</dbReference>
<comment type="similarity">
    <text evidence="1 2">Belongs to the small heat shock protein (HSP20) family.</text>
</comment>
<protein>
    <submittedName>
        <fullName evidence="4">Hsp20/alpha crystallin family protein</fullName>
    </submittedName>
</protein>
<dbReference type="InterPro" id="IPR031107">
    <property type="entry name" value="Small_HSP"/>
</dbReference>
<reference evidence="5" key="1">
    <citation type="journal article" date="2019" name="Int. J. Syst. Evol. Microbiol.">
        <title>The Global Catalogue of Microorganisms (GCM) 10K type strain sequencing project: providing services to taxonomists for standard genome sequencing and annotation.</title>
        <authorList>
            <consortium name="The Broad Institute Genomics Platform"/>
            <consortium name="The Broad Institute Genome Sequencing Center for Infectious Disease"/>
            <person name="Wu L."/>
            <person name="Ma J."/>
        </authorList>
    </citation>
    <scope>NUCLEOTIDE SEQUENCE [LARGE SCALE GENOMIC DNA]</scope>
    <source>
        <strain evidence="5">NBRC 111756</strain>
    </source>
</reference>
<dbReference type="CDD" id="cd06464">
    <property type="entry name" value="ACD_sHsps-like"/>
    <property type="match status" value="1"/>
</dbReference>
<dbReference type="Gene3D" id="2.60.40.790">
    <property type="match status" value="1"/>
</dbReference>
<organism evidence="4 5">
    <name type="scientific">Marinobacterium aestuariivivens</name>
    <dbReference type="NCBI Taxonomy" id="1698799"/>
    <lineage>
        <taxon>Bacteria</taxon>
        <taxon>Pseudomonadati</taxon>
        <taxon>Pseudomonadota</taxon>
        <taxon>Gammaproteobacteria</taxon>
        <taxon>Oceanospirillales</taxon>
        <taxon>Oceanospirillaceae</taxon>
        <taxon>Marinobacterium</taxon>
    </lineage>
</organism>
<dbReference type="PANTHER" id="PTHR11527">
    <property type="entry name" value="HEAT-SHOCK PROTEIN 20 FAMILY MEMBER"/>
    <property type="match status" value="1"/>
</dbReference>
<dbReference type="Pfam" id="PF00011">
    <property type="entry name" value="HSP20"/>
    <property type="match status" value="1"/>
</dbReference>
<accession>A0ABW2A3Z7</accession>
<evidence type="ECO:0000259" key="3">
    <source>
        <dbReference type="PROSITE" id="PS01031"/>
    </source>
</evidence>
<dbReference type="InterPro" id="IPR002068">
    <property type="entry name" value="A-crystallin/Hsp20_dom"/>
</dbReference>
<evidence type="ECO:0000313" key="5">
    <source>
        <dbReference type="Proteomes" id="UP001596422"/>
    </source>
</evidence>
<dbReference type="EMBL" id="JBHSWE010000001">
    <property type="protein sequence ID" value="MFC6672150.1"/>
    <property type="molecule type" value="Genomic_DNA"/>
</dbReference>
<dbReference type="RefSeq" id="WP_379910609.1">
    <property type="nucleotide sequence ID" value="NZ_JBHSWE010000001.1"/>
</dbReference>
<gene>
    <name evidence="4" type="ORF">ACFQDL_20330</name>
</gene>
<evidence type="ECO:0000256" key="1">
    <source>
        <dbReference type="PROSITE-ProRule" id="PRU00285"/>
    </source>
</evidence>
<dbReference type="InterPro" id="IPR008978">
    <property type="entry name" value="HSP20-like_chaperone"/>
</dbReference>
<dbReference type="PROSITE" id="PS01031">
    <property type="entry name" value="SHSP"/>
    <property type="match status" value="1"/>
</dbReference>
<proteinExistence type="inferred from homology"/>
<evidence type="ECO:0000256" key="2">
    <source>
        <dbReference type="RuleBase" id="RU003616"/>
    </source>
</evidence>
<feature type="domain" description="SHSP" evidence="3">
    <location>
        <begin position="38"/>
        <end position="147"/>
    </location>
</feature>
<keyword evidence="5" id="KW-1185">Reference proteome</keyword>
<name>A0ABW2A3Z7_9GAMM</name>